<accession>A0A0C3HWB3</accession>
<dbReference type="CDD" id="cd03507">
    <property type="entry name" value="Delta12-FADS-like"/>
    <property type="match status" value="1"/>
</dbReference>
<dbReference type="AlphaFoldDB" id="A0A0C3HWB3"/>
<feature type="transmembrane region" description="Helical" evidence="1">
    <location>
        <begin position="59"/>
        <end position="76"/>
    </location>
</feature>
<feature type="domain" description="Fatty acid desaturase" evidence="2">
    <location>
        <begin position="85"/>
        <end position="367"/>
    </location>
</feature>
<dbReference type="OrthoDB" id="1461976at2759"/>
<keyword evidence="1" id="KW-1133">Transmembrane helix</keyword>
<dbReference type="InParanoid" id="A0A0C3HWB3"/>
<feature type="transmembrane region" description="Helical" evidence="1">
    <location>
        <begin position="269"/>
        <end position="292"/>
    </location>
</feature>
<dbReference type="HOGENOM" id="CLU_033094_0_0_1"/>
<evidence type="ECO:0000259" key="2">
    <source>
        <dbReference type="Pfam" id="PF00487"/>
    </source>
</evidence>
<keyword evidence="4" id="KW-1185">Reference proteome</keyword>
<dbReference type="STRING" id="913774.A0A0C3HWB3"/>
<feature type="transmembrane region" description="Helical" evidence="1">
    <location>
        <begin position="244"/>
        <end position="263"/>
    </location>
</feature>
<feature type="transmembrane region" description="Helical" evidence="1">
    <location>
        <begin position="83"/>
        <end position="103"/>
    </location>
</feature>
<organism evidence="3 4">
    <name type="scientific">Oidiodendron maius (strain Zn)</name>
    <dbReference type="NCBI Taxonomy" id="913774"/>
    <lineage>
        <taxon>Eukaryota</taxon>
        <taxon>Fungi</taxon>
        <taxon>Dikarya</taxon>
        <taxon>Ascomycota</taxon>
        <taxon>Pezizomycotina</taxon>
        <taxon>Leotiomycetes</taxon>
        <taxon>Leotiomycetes incertae sedis</taxon>
        <taxon>Myxotrichaceae</taxon>
        <taxon>Oidiodendron</taxon>
    </lineage>
</organism>
<dbReference type="Proteomes" id="UP000054321">
    <property type="component" value="Unassembled WGS sequence"/>
</dbReference>
<name>A0A0C3HWB3_OIDMZ</name>
<evidence type="ECO:0000256" key="1">
    <source>
        <dbReference type="SAM" id="Phobius"/>
    </source>
</evidence>
<dbReference type="InterPro" id="IPR005804">
    <property type="entry name" value="FA_desaturase_dom"/>
</dbReference>
<evidence type="ECO:0000313" key="4">
    <source>
        <dbReference type="Proteomes" id="UP000054321"/>
    </source>
</evidence>
<dbReference type="GO" id="GO:0006629">
    <property type="term" value="P:lipid metabolic process"/>
    <property type="evidence" value="ECO:0007669"/>
    <property type="project" value="InterPro"/>
</dbReference>
<keyword evidence="1" id="KW-0812">Transmembrane</keyword>
<proteinExistence type="predicted"/>
<reference evidence="4" key="2">
    <citation type="submission" date="2015-01" db="EMBL/GenBank/DDBJ databases">
        <title>Evolutionary Origins and Diversification of the Mycorrhizal Mutualists.</title>
        <authorList>
            <consortium name="DOE Joint Genome Institute"/>
            <consortium name="Mycorrhizal Genomics Consortium"/>
            <person name="Kohler A."/>
            <person name="Kuo A."/>
            <person name="Nagy L.G."/>
            <person name="Floudas D."/>
            <person name="Copeland A."/>
            <person name="Barry K.W."/>
            <person name="Cichocki N."/>
            <person name="Veneault-Fourrey C."/>
            <person name="LaButti K."/>
            <person name="Lindquist E.A."/>
            <person name="Lipzen A."/>
            <person name="Lundell T."/>
            <person name="Morin E."/>
            <person name="Murat C."/>
            <person name="Riley R."/>
            <person name="Ohm R."/>
            <person name="Sun H."/>
            <person name="Tunlid A."/>
            <person name="Henrissat B."/>
            <person name="Grigoriev I.V."/>
            <person name="Hibbett D.S."/>
            <person name="Martin F."/>
        </authorList>
    </citation>
    <scope>NUCLEOTIDE SEQUENCE [LARGE SCALE GENOMIC DNA]</scope>
    <source>
        <strain evidence="4">Zn</strain>
    </source>
</reference>
<keyword evidence="1" id="KW-0472">Membrane</keyword>
<dbReference type="EMBL" id="KN832870">
    <property type="protein sequence ID" value="KIN07205.1"/>
    <property type="molecule type" value="Genomic_DNA"/>
</dbReference>
<feature type="transmembrane region" description="Helical" evidence="1">
    <location>
        <begin position="118"/>
        <end position="137"/>
    </location>
</feature>
<dbReference type="GO" id="GO:0016491">
    <property type="term" value="F:oxidoreductase activity"/>
    <property type="evidence" value="ECO:0007669"/>
    <property type="project" value="InterPro"/>
</dbReference>
<dbReference type="PANTHER" id="PTHR32100">
    <property type="entry name" value="OMEGA-6 FATTY ACID DESATURASE, CHLOROPLASTIC"/>
    <property type="match status" value="1"/>
</dbReference>
<dbReference type="InterPro" id="IPR012171">
    <property type="entry name" value="Fatty_acid_desaturase"/>
</dbReference>
<sequence>MAASAPPAIANEKQYKHVDLNGNAFELPSFTMKQIHDAIPAHCFKPSTLRSMAYVVRDFFYMSVLAYVAVSYIPLLPNAYLRAAAWVLYTTLQGFVFTGVWILAHECGHGAFSRSKRLNWTMGLIMHSFLLVPFHSWRLSHSQHHKATGNLDRDTAFVPHTRESWLRGRFGEKTKANMVEFAELAEDAPIATLWHCLIHQLLGWPGYLFMNLTGQDYDGAKGLRISHFYFGEDSVFYKKNELPLILLSDVGVTAMIAALVWAGQVFGSWYVMVLWFVPWLWVNNWIVAITFLQHTDASMPHYNNKTWTFARGATATIDRDLGFIDTHLFHDIIGTHVCHHLVSTIPFYHAGEASQHIRKVMGHHYKADVKTPFWVAFWRNMRSCQFVEESEGAEGSGVFMFRNLYILPGQTQARDLTGGAKDDIKEKGKPASAMATAMASSRSVDARRRLSHSAQLHALPILSEA</sequence>
<protein>
    <recommendedName>
        <fullName evidence="2">Fatty acid desaturase domain-containing protein</fullName>
    </recommendedName>
</protein>
<evidence type="ECO:0000313" key="3">
    <source>
        <dbReference type="EMBL" id="KIN07205.1"/>
    </source>
</evidence>
<reference evidence="3 4" key="1">
    <citation type="submission" date="2014-04" db="EMBL/GenBank/DDBJ databases">
        <authorList>
            <consortium name="DOE Joint Genome Institute"/>
            <person name="Kuo A."/>
            <person name="Martino E."/>
            <person name="Perotto S."/>
            <person name="Kohler A."/>
            <person name="Nagy L.G."/>
            <person name="Floudas D."/>
            <person name="Copeland A."/>
            <person name="Barry K.W."/>
            <person name="Cichocki N."/>
            <person name="Veneault-Fourrey C."/>
            <person name="LaButti K."/>
            <person name="Lindquist E.A."/>
            <person name="Lipzen A."/>
            <person name="Lundell T."/>
            <person name="Morin E."/>
            <person name="Murat C."/>
            <person name="Sun H."/>
            <person name="Tunlid A."/>
            <person name="Henrissat B."/>
            <person name="Grigoriev I.V."/>
            <person name="Hibbett D.S."/>
            <person name="Martin F."/>
            <person name="Nordberg H.P."/>
            <person name="Cantor M.N."/>
            <person name="Hua S.X."/>
        </authorList>
    </citation>
    <scope>NUCLEOTIDE SEQUENCE [LARGE SCALE GENOMIC DNA]</scope>
    <source>
        <strain evidence="3 4">Zn</strain>
    </source>
</reference>
<gene>
    <name evidence="3" type="ORF">OIDMADRAFT_150518</name>
</gene>
<dbReference type="Pfam" id="PF00487">
    <property type="entry name" value="FA_desaturase"/>
    <property type="match status" value="1"/>
</dbReference>